<dbReference type="KEGG" id="dpd:Deipe_0058"/>
<dbReference type="SUPFAM" id="SSF55781">
    <property type="entry name" value="GAF domain-like"/>
    <property type="match status" value="1"/>
</dbReference>
<dbReference type="AlphaFoldDB" id="K9ZXP2"/>
<dbReference type="InterPro" id="IPR050469">
    <property type="entry name" value="Diguanylate_Cyclase"/>
</dbReference>
<keyword evidence="3" id="KW-0597">Phosphoprotein</keyword>
<dbReference type="Gene3D" id="3.30.70.270">
    <property type="match status" value="1"/>
</dbReference>
<reference evidence="7" key="1">
    <citation type="submission" date="2012-03" db="EMBL/GenBank/DDBJ databases">
        <title>Complete sequence of chromosome of Deinococcus peraridilitoris DSM 19664.</title>
        <authorList>
            <person name="Lucas S."/>
            <person name="Copeland A."/>
            <person name="Lapidus A."/>
            <person name="Glavina del Rio T."/>
            <person name="Dalin E."/>
            <person name="Tice H."/>
            <person name="Bruce D."/>
            <person name="Goodwin L."/>
            <person name="Pitluck S."/>
            <person name="Peters L."/>
            <person name="Mikhailova N."/>
            <person name="Lu M."/>
            <person name="Kyrpides N."/>
            <person name="Mavromatis K."/>
            <person name="Ivanova N."/>
            <person name="Brettin T."/>
            <person name="Detter J.C."/>
            <person name="Han C."/>
            <person name="Larimer F."/>
            <person name="Land M."/>
            <person name="Hauser L."/>
            <person name="Markowitz V."/>
            <person name="Cheng J.-F."/>
            <person name="Hugenholtz P."/>
            <person name="Woyke T."/>
            <person name="Wu D."/>
            <person name="Pukall R."/>
            <person name="Steenblock K."/>
            <person name="Brambilla E."/>
            <person name="Klenk H.-P."/>
            <person name="Eisen J.A."/>
        </authorList>
    </citation>
    <scope>NUCLEOTIDE SEQUENCE [LARGE SCALE GENOMIC DNA]</scope>
    <source>
        <strain evidence="7">DSM 19664 / LMG 22246 / CIP 109416 / KR-200</strain>
    </source>
</reference>
<dbReference type="Gene3D" id="3.40.50.2300">
    <property type="match status" value="1"/>
</dbReference>
<dbReference type="SUPFAM" id="SSF52172">
    <property type="entry name" value="CheY-like"/>
    <property type="match status" value="1"/>
</dbReference>
<keyword evidence="1" id="KW-0808">Transferase</keyword>
<keyword evidence="7" id="KW-1185">Reference proteome</keyword>
<dbReference type="InterPro" id="IPR029016">
    <property type="entry name" value="GAF-like_dom_sf"/>
</dbReference>
<name>K9ZXP2_DEIPD</name>
<dbReference type="PATRIC" id="fig|937777.3.peg.62"/>
<organism evidence="6 7">
    <name type="scientific">Deinococcus peraridilitoris (strain DSM 19664 / LMG 22246 / CIP 109416 / KR-200)</name>
    <dbReference type="NCBI Taxonomy" id="937777"/>
    <lineage>
        <taxon>Bacteria</taxon>
        <taxon>Thermotogati</taxon>
        <taxon>Deinococcota</taxon>
        <taxon>Deinococci</taxon>
        <taxon>Deinococcales</taxon>
        <taxon>Deinococcaceae</taxon>
        <taxon>Deinococcus</taxon>
    </lineage>
</organism>
<evidence type="ECO:0000259" key="5">
    <source>
        <dbReference type="PROSITE" id="PS50887"/>
    </source>
</evidence>
<dbReference type="GO" id="GO:0043709">
    <property type="term" value="P:cell adhesion involved in single-species biofilm formation"/>
    <property type="evidence" value="ECO:0007669"/>
    <property type="project" value="TreeGrafter"/>
</dbReference>
<dbReference type="Gene3D" id="3.30.450.40">
    <property type="match status" value="1"/>
</dbReference>
<dbReference type="InterPro" id="IPR003018">
    <property type="entry name" value="GAF"/>
</dbReference>
<keyword evidence="2" id="KW-0418">Kinase</keyword>
<dbReference type="RefSeq" id="WP_015233978.1">
    <property type="nucleotide sequence ID" value="NC_019793.1"/>
</dbReference>
<evidence type="ECO:0000256" key="2">
    <source>
        <dbReference type="ARBA" id="ARBA00022777"/>
    </source>
</evidence>
<dbReference type="PANTHER" id="PTHR45138">
    <property type="entry name" value="REGULATORY COMPONENTS OF SENSORY TRANSDUCTION SYSTEM"/>
    <property type="match status" value="1"/>
</dbReference>
<evidence type="ECO:0000259" key="4">
    <source>
        <dbReference type="PROSITE" id="PS50110"/>
    </source>
</evidence>
<feature type="modified residue" description="4-aspartylphosphate" evidence="3">
    <location>
        <position position="59"/>
    </location>
</feature>
<dbReference type="PANTHER" id="PTHR45138:SF9">
    <property type="entry name" value="DIGUANYLATE CYCLASE DGCM-RELATED"/>
    <property type="match status" value="1"/>
</dbReference>
<proteinExistence type="predicted"/>
<dbReference type="EMBL" id="CP003382">
    <property type="protein sequence ID" value="AFZ65667.1"/>
    <property type="molecule type" value="Genomic_DNA"/>
</dbReference>
<dbReference type="HOGENOM" id="CLU_000445_11_28_0"/>
<evidence type="ECO:0000256" key="3">
    <source>
        <dbReference type="PROSITE-ProRule" id="PRU00169"/>
    </source>
</evidence>
<dbReference type="GO" id="GO:0016301">
    <property type="term" value="F:kinase activity"/>
    <property type="evidence" value="ECO:0007669"/>
    <property type="project" value="UniProtKB-KW"/>
</dbReference>
<feature type="domain" description="GGDEF" evidence="5">
    <location>
        <begin position="334"/>
        <end position="464"/>
    </location>
</feature>
<dbReference type="GO" id="GO:0052621">
    <property type="term" value="F:diguanylate cyclase activity"/>
    <property type="evidence" value="ECO:0007669"/>
    <property type="project" value="TreeGrafter"/>
</dbReference>
<dbReference type="GO" id="GO:0005886">
    <property type="term" value="C:plasma membrane"/>
    <property type="evidence" value="ECO:0007669"/>
    <property type="project" value="TreeGrafter"/>
</dbReference>
<dbReference type="InterPro" id="IPR001789">
    <property type="entry name" value="Sig_transdc_resp-reg_receiver"/>
</dbReference>
<dbReference type="GO" id="GO:0000160">
    <property type="term" value="P:phosphorelay signal transduction system"/>
    <property type="evidence" value="ECO:0007669"/>
    <property type="project" value="InterPro"/>
</dbReference>
<dbReference type="eggNOG" id="COG2199">
    <property type="taxonomic scope" value="Bacteria"/>
</dbReference>
<dbReference type="SMART" id="SM00448">
    <property type="entry name" value="REC"/>
    <property type="match status" value="1"/>
</dbReference>
<dbReference type="Pfam" id="PF00072">
    <property type="entry name" value="Response_reg"/>
    <property type="match status" value="1"/>
</dbReference>
<dbReference type="OrthoDB" id="9771372at2"/>
<dbReference type="InterPro" id="IPR029787">
    <property type="entry name" value="Nucleotide_cyclase"/>
</dbReference>
<dbReference type="InterPro" id="IPR043128">
    <property type="entry name" value="Rev_trsase/Diguanyl_cyclase"/>
</dbReference>
<evidence type="ECO:0000313" key="6">
    <source>
        <dbReference type="EMBL" id="AFZ65667.1"/>
    </source>
</evidence>
<evidence type="ECO:0000256" key="1">
    <source>
        <dbReference type="ARBA" id="ARBA00022679"/>
    </source>
</evidence>
<dbReference type="PROSITE" id="PS50110">
    <property type="entry name" value="RESPONSE_REGULATORY"/>
    <property type="match status" value="1"/>
</dbReference>
<gene>
    <name evidence="6" type="ordered locus">Deipe_0058</name>
</gene>
<dbReference type="GO" id="GO:1902201">
    <property type="term" value="P:negative regulation of bacterial-type flagellum-dependent cell motility"/>
    <property type="evidence" value="ECO:0007669"/>
    <property type="project" value="TreeGrafter"/>
</dbReference>
<dbReference type="CDD" id="cd01949">
    <property type="entry name" value="GGDEF"/>
    <property type="match status" value="1"/>
</dbReference>
<dbReference type="Proteomes" id="UP000010467">
    <property type="component" value="Chromosome"/>
</dbReference>
<feature type="domain" description="Response regulatory" evidence="4">
    <location>
        <begin position="7"/>
        <end position="124"/>
    </location>
</feature>
<dbReference type="Pfam" id="PF00990">
    <property type="entry name" value="GGDEF"/>
    <property type="match status" value="1"/>
</dbReference>
<dbReference type="InterPro" id="IPR011006">
    <property type="entry name" value="CheY-like_superfamily"/>
</dbReference>
<evidence type="ECO:0000313" key="7">
    <source>
        <dbReference type="Proteomes" id="UP000010467"/>
    </source>
</evidence>
<dbReference type="SMART" id="SM00267">
    <property type="entry name" value="GGDEF"/>
    <property type="match status" value="1"/>
</dbReference>
<dbReference type="Pfam" id="PF01590">
    <property type="entry name" value="GAF"/>
    <property type="match status" value="1"/>
</dbReference>
<dbReference type="NCBIfam" id="TIGR00254">
    <property type="entry name" value="GGDEF"/>
    <property type="match status" value="1"/>
</dbReference>
<dbReference type="CDD" id="cd00156">
    <property type="entry name" value="REC"/>
    <property type="match status" value="1"/>
</dbReference>
<dbReference type="STRING" id="937777.Deipe_0058"/>
<accession>K9ZXP2</accession>
<dbReference type="SUPFAM" id="SSF55073">
    <property type="entry name" value="Nucleotide cyclase"/>
    <property type="match status" value="1"/>
</dbReference>
<protein>
    <submittedName>
        <fullName evidence="6">Diguanylate cyclase (GGDEF) domain-containing protein</fullName>
    </submittedName>
</protein>
<dbReference type="PROSITE" id="PS50887">
    <property type="entry name" value="GGDEF"/>
    <property type="match status" value="1"/>
</dbReference>
<dbReference type="InterPro" id="IPR000160">
    <property type="entry name" value="GGDEF_dom"/>
</dbReference>
<sequence>MAETTLRVLIVDDDEDDFVLSRELLRELQGWTCQVRWVQSVEAAKAEMAFAEYDLYLVDYRLGGQSGLDVLEWLRQHDRATPALLLTGVNDREVDEAAMRLGAADYLVKSELSAVLLERALRYALERARLLFEVEQGRREVEVLYRLSSALEQSGDAHDIMRDAMTLLAELTGVSSLLLWELRSDVAYLRHVQGALQASILQGFQDGLPRSAAPLWQAQAQHVPVYIEDAMSHSGVLTVFKLHGCRSLAHIPLDVSGTTFVLSSLRTQAVGWTPRDRRLLEAGARSVSVALERQRHLELLAAAALTDTLTGLGNRRAFDAALDEALNSARRHAYPVSVVSFDLDGLKSVNDGEGHARGDEFLQEFAQQMKKTLRQEDQLFRLGGDEFAAILRHTGIPGFKVLHERVRFAVANLRAAGFSEADVSTGIAAFPDEARSSGDLMRLSDERMYQEKLRHRQERLVDPADV</sequence>
<dbReference type="eggNOG" id="COG0784">
    <property type="taxonomic scope" value="Bacteria"/>
</dbReference>